<gene>
    <name evidence="1" type="ORF">vBEclP26_008</name>
</gene>
<evidence type="ECO:0000313" key="1">
    <source>
        <dbReference type="EMBL" id="XBW52444.1"/>
    </source>
</evidence>
<sequence>MSSLSKKKPLKHPKAPKGFQLVCERHVELTDLITVIFNRYKTAHSRGGLEVETVSSPGVANTIRRSNYKLGPIGHIRKLREVNLQAASHGRF</sequence>
<protein>
    <submittedName>
        <fullName evidence="1">Uncharacterized protein</fullName>
    </submittedName>
</protein>
<name>A0AAU7VG98_9CAUD</name>
<reference evidence="1" key="1">
    <citation type="submission" date="2024-06" db="EMBL/GenBank/DDBJ databases">
        <authorList>
            <person name="Li Z."/>
        </authorList>
    </citation>
    <scope>NUCLEOTIDE SEQUENCE</scope>
</reference>
<proteinExistence type="predicted"/>
<dbReference type="EMBL" id="PP869411">
    <property type="protein sequence ID" value="XBW52444.1"/>
    <property type="molecule type" value="Genomic_DNA"/>
</dbReference>
<accession>A0AAU7VG98</accession>
<organism evidence="1">
    <name type="scientific">Enterobacter phage vB_EclP_26</name>
    <dbReference type="NCBI Taxonomy" id="3161160"/>
    <lineage>
        <taxon>Viruses</taxon>
        <taxon>Duplodnaviria</taxon>
        <taxon>Heunggongvirae</taxon>
        <taxon>Uroviricota</taxon>
        <taxon>Caudoviricetes</taxon>
    </lineage>
</organism>